<dbReference type="EMBL" id="BGZK01000833">
    <property type="protein sequence ID" value="GBP62154.1"/>
    <property type="molecule type" value="Genomic_DNA"/>
</dbReference>
<reference evidence="1 2" key="1">
    <citation type="journal article" date="2019" name="Commun. Biol.">
        <title>The bagworm genome reveals a unique fibroin gene that provides high tensile strength.</title>
        <authorList>
            <person name="Kono N."/>
            <person name="Nakamura H."/>
            <person name="Ohtoshi R."/>
            <person name="Tomita M."/>
            <person name="Numata K."/>
            <person name="Arakawa K."/>
        </authorList>
    </citation>
    <scope>NUCLEOTIDE SEQUENCE [LARGE SCALE GENOMIC DNA]</scope>
</reference>
<evidence type="ECO:0000313" key="1">
    <source>
        <dbReference type="EMBL" id="GBP62154.1"/>
    </source>
</evidence>
<organism evidence="1 2">
    <name type="scientific">Eumeta variegata</name>
    <name type="common">Bagworm moth</name>
    <name type="synonym">Eumeta japonica</name>
    <dbReference type="NCBI Taxonomy" id="151549"/>
    <lineage>
        <taxon>Eukaryota</taxon>
        <taxon>Metazoa</taxon>
        <taxon>Ecdysozoa</taxon>
        <taxon>Arthropoda</taxon>
        <taxon>Hexapoda</taxon>
        <taxon>Insecta</taxon>
        <taxon>Pterygota</taxon>
        <taxon>Neoptera</taxon>
        <taxon>Endopterygota</taxon>
        <taxon>Lepidoptera</taxon>
        <taxon>Glossata</taxon>
        <taxon>Ditrysia</taxon>
        <taxon>Tineoidea</taxon>
        <taxon>Psychidae</taxon>
        <taxon>Oiketicinae</taxon>
        <taxon>Eumeta</taxon>
    </lineage>
</organism>
<proteinExistence type="predicted"/>
<accession>A0A4C1XI36</accession>
<keyword evidence="2" id="KW-1185">Reference proteome</keyword>
<dbReference type="Proteomes" id="UP000299102">
    <property type="component" value="Unassembled WGS sequence"/>
</dbReference>
<sequence>MNRDFANKASYTGPPLLDADFPPNSSDLCKILGYPSPKIARYLSVVYSTRTHRPMEWKSDRCVISRTLRPIVPFYRSFCALSLARSAQAERDNESSFFVRAAGVHRFIRRYHVK</sequence>
<evidence type="ECO:0000313" key="2">
    <source>
        <dbReference type="Proteomes" id="UP000299102"/>
    </source>
</evidence>
<gene>
    <name evidence="1" type="ORF">EVAR_40604_1</name>
</gene>
<protein>
    <submittedName>
        <fullName evidence="1">Uncharacterized protein</fullName>
    </submittedName>
</protein>
<name>A0A4C1XI36_EUMVA</name>
<dbReference type="AlphaFoldDB" id="A0A4C1XI36"/>
<comment type="caution">
    <text evidence="1">The sequence shown here is derived from an EMBL/GenBank/DDBJ whole genome shotgun (WGS) entry which is preliminary data.</text>
</comment>